<evidence type="ECO:0000313" key="3">
    <source>
        <dbReference type="Proteomes" id="UP000321533"/>
    </source>
</evidence>
<keyword evidence="1" id="KW-0732">Signal</keyword>
<dbReference type="RefSeq" id="WP_147189991.1">
    <property type="nucleotide sequence ID" value="NZ_CP042435.1"/>
</dbReference>
<evidence type="ECO:0000313" key="2">
    <source>
        <dbReference type="EMBL" id="QEC68184.1"/>
    </source>
</evidence>
<organism evidence="2 3">
    <name type="scientific">Panacibacter ginsenosidivorans</name>
    <dbReference type="NCBI Taxonomy" id="1813871"/>
    <lineage>
        <taxon>Bacteria</taxon>
        <taxon>Pseudomonadati</taxon>
        <taxon>Bacteroidota</taxon>
        <taxon>Chitinophagia</taxon>
        <taxon>Chitinophagales</taxon>
        <taxon>Chitinophagaceae</taxon>
        <taxon>Panacibacter</taxon>
    </lineage>
</organism>
<accession>A0A5B8V9S9</accession>
<protein>
    <submittedName>
        <fullName evidence="2">DUF3078 domain-containing protein</fullName>
    </submittedName>
</protein>
<name>A0A5B8V9S9_9BACT</name>
<dbReference type="EMBL" id="CP042435">
    <property type="protein sequence ID" value="QEC68184.1"/>
    <property type="molecule type" value="Genomic_DNA"/>
</dbReference>
<dbReference type="AlphaFoldDB" id="A0A5B8V9S9"/>
<dbReference type="KEGG" id="pgin:FRZ67_13060"/>
<dbReference type="OrthoDB" id="1495718at2"/>
<feature type="chain" id="PRO_5022676147" evidence="1">
    <location>
        <begin position="21"/>
        <end position="309"/>
    </location>
</feature>
<feature type="signal peptide" evidence="1">
    <location>
        <begin position="1"/>
        <end position="20"/>
    </location>
</feature>
<dbReference type="Pfam" id="PF11276">
    <property type="entry name" value="DUF3078"/>
    <property type="match status" value="1"/>
</dbReference>
<evidence type="ECO:0000256" key="1">
    <source>
        <dbReference type="SAM" id="SignalP"/>
    </source>
</evidence>
<proteinExistence type="predicted"/>
<gene>
    <name evidence="2" type="ORF">FRZ67_13060</name>
</gene>
<sequence>MKKALMVISFIILTVAITYAQDQTIKTLQTESGKTIAKDPNDTIPKQWKTGGTFSLNIAQGSLSNWAAGGDEFSLSANTFINAHAFYKKDKNSWDNNVDFYLGYVKTTSLGTRKVDDRIDILSKYGYALNSKLNLSLLGNVRTQFFKGYSYPDATTKIYTSNLFAPAYVLLSPGLDYKPVPNLSIFVSPVTARWVLVKDTVLSTLYGLEAGKKSDFQFGAYVSINYTAQLGKVVTYQGKLDLFSNYRHNPGNIDLYMTNLFTAKLSKVLSATYSLAMIYDDDVRQFGPNKNSPRLQIQSLFGVGILVKL</sequence>
<reference evidence="2 3" key="1">
    <citation type="journal article" date="2016" name="Int. J. Syst. Evol. Microbiol.">
        <title>Panacibacter ginsenosidivorans gen. nov., sp. nov., with ginsenoside converting activity isolated from soil of a ginseng field.</title>
        <authorList>
            <person name="Siddiqi M.Z."/>
            <person name="Muhammad Shafi S."/>
            <person name="Choi K.D."/>
            <person name="Im W.T."/>
        </authorList>
    </citation>
    <scope>NUCLEOTIDE SEQUENCE [LARGE SCALE GENOMIC DNA]</scope>
    <source>
        <strain evidence="2 3">Gsoil1550</strain>
    </source>
</reference>
<keyword evidence="3" id="KW-1185">Reference proteome</keyword>
<dbReference type="Proteomes" id="UP000321533">
    <property type="component" value="Chromosome"/>
</dbReference>
<dbReference type="InterPro" id="IPR021428">
    <property type="entry name" value="DUF3078"/>
</dbReference>